<dbReference type="AlphaFoldDB" id="A0A5E4SN20"/>
<accession>A0A5E4SN20</accession>
<reference evidence="1 2" key="1">
    <citation type="submission" date="2019-08" db="EMBL/GenBank/DDBJ databases">
        <authorList>
            <person name="Peeters C."/>
        </authorList>
    </citation>
    <scope>NUCLEOTIDE SEQUENCE [LARGE SCALE GENOMIC DNA]</scope>
    <source>
        <strain evidence="1 2">LMG 31012</strain>
    </source>
</reference>
<dbReference type="InterPro" id="IPR056912">
    <property type="entry name" value="Phage_JBD30_tail_term-like"/>
</dbReference>
<evidence type="ECO:0000313" key="1">
    <source>
        <dbReference type="EMBL" id="VVD76353.1"/>
    </source>
</evidence>
<dbReference type="RefSeq" id="WP_150588140.1">
    <property type="nucleotide sequence ID" value="NZ_CABPSH010000002.1"/>
</dbReference>
<evidence type="ECO:0000313" key="2">
    <source>
        <dbReference type="Proteomes" id="UP000400981"/>
    </source>
</evidence>
<dbReference type="Pfam" id="PF23840">
    <property type="entry name" value="Phage_tail_terminator"/>
    <property type="match status" value="1"/>
</dbReference>
<name>A0A5E4SN20_9BURK</name>
<protein>
    <submittedName>
        <fullName evidence="1">Uncharacterized protein</fullName>
    </submittedName>
</protein>
<organism evidence="1 2">
    <name type="scientific">Pandoraea eparura</name>
    <dbReference type="NCBI Taxonomy" id="2508291"/>
    <lineage>
        <taxon>Bacteria</taxon>
        <taxon>Pseudomonadati</taxon>
        <taxon>Pseudomonadota</taxon>
        <taxon>Betaproteobacteria</taxon>
        <taxon>Burkholderiales</taxon>
        <taxon>Burkholderiaceae</taxon>
        <taxon>Pandoraea</taxon>
    </lineage>
</organism>
<keyword evidence="2" id="KW-1185">Reference proteome</keyword>
<gene>
    <name evidence="1" type="ORF">PEP31012_00862</name>
</gene>
<proteinExistence type="predicted"/>
<dbReference type="Proteomes" id="UP000400981">
    <property type="component" value="Unassembled WGS sequence"/>
</dbReference>
<dbReference type="EMBL" id="CABPSH010000002">
    <property type="protein sequence ID" value="VVD76353.1"/>
    <property type="molecule type" value="Genomic_DNA"/>
</dbReference>
<sequence length="197" mass="22028">MKLSPIIAQLRSYCPLFERRVFGGVDWDLLEEAGKLPVPAAYVVVGDDDADPSETTNVVNQNVTDTFHVFVVLPAPDDRTATAIDAVDAARRQLLLSLVGWRPESFYDMAQYVGGELLFANRARMVYRYTFFAEWCLGRALPTDPPETWQEQVLDGLPILEGITVNVDVIDPAADRNLKYPGPDGRIEAILKEEFKP</sequence>
<dbReference type="OrthoDB" id="4014363at2"/>